<evidence type="ECO:0000313" key="2">
    <source>
        <dbReference type="EMBL" id="OCT51397.1"/>
    </source>
</evidence>
<dbReference type="OrthoDB" id="5329403at2759"/>
<dbReference type="STRING" id="86049.A0A1C1CSD3"/>
<comment type="caution">
    <text evidence="2">The sequence shown here is derived from an EMBL/GenBank/DDBJ whole genome shotgun (WGS) entry which is preliminary data.</text>
</comment>
<dbReference type="VEuPathDB" id="FungiDB:G647_06686"/>
<dbReference type="EMBL" id="LGRB01000009">
    <property type="protein sequence ID" value="OCT51397.1"/>
    <property type="molecule type" value="Genomic_DNA"/>
</dbReference>
<dbReference type="Proteomes" id="UP000094526">
    <property type="component" value="Unassembled WGS sequence"/>
</dbReference>
<accession>A0A1C1CSD3</accession>
<feature type="compositionally biased region" description="Polar residues" evidence="1">
    <location>
        <begin position="1"/>
        <end position="10"/>
    </location>
</feature>
<feature type="compositionally biased region" description="Basic and acidic residues" evidence="1">
    <location>
        <begin position="235"/>
        <end position="249"/>
    </location>
</feature>
<reference evidence="3" key="1">
    <citation type="submission" date="2015-07" db="EMBL/GenBank/DDBJ databases">
        <authorList>
            <person name="Teixeira M.M."/>
            <person name="Souza R.C."/>
            <person name="Almeida L.G."/>
            <person name="Vicente V.A."/>
            <person name="de Hoog S."/>
            <person name="Bocca A.L."/>
            <person name="de Almeida S.R."/>
            <person name="Vasconcelos A.T."/>
            <person name="Felipe M.S."/>
        </authorList>
    </citation>
    <scope>NUCLEOTIDE SEQUENCE [LARGE SCALE GENOMIC DNA]</scope>
    <source>
        <strain evidence="3">KSF</strain>
    </source>
</reference>
<feature type="region of interest" description="Disordered" evidence="1">
    <location>
        <begin position="1"/>
        <end position="253"/>
    </location>
</feature>
<dbReference type="eggNOG" id="ENOG502RPTS">
    <property type="taxonomic scope" value="Eukaryota"/>
</dbReference>
<gene>
    <name evidence="2" type="ORF">CLCR_08192</name>
</gene>
<protein>
    <submittedName>
        <fullName evidence="2">Uncharacterized protein</fullName>
    </submittedName>
</protein>
<organism evidence="2 3">
    <name type="scientific">Cladophialophora carrionii</name>
    <dbReference type="NCBI Taxonomy" id="86049"/>
    <lineage>
        <taxon>Eukaryota</taxon>
        <taxon>Fungi</taxon>
        <taxon>Dikarya</taxon>
        <taxon>Ascomycota</taxon>
        <taxon>Pezizomycotina</taxon>
        <taxon>Eurotiomycetes</taxon>
        <taxon>Chaetothyriomycetidae</taxon>
        <taxon>Chaetothyriales</taxon>
        <taxon>Herpotrichiellaceae</taxon>
        <taxon>Cladophialophora</taxon>
    </lineage>
</organism>
<feature type="compositionally biased region" description="Polar residues" evidence="1">
    <location>
        <begin position="83"/>
        <end position="99"/>
    </location>
</feature>
<evidence type="ECO:0000313" key="3">
    <source>
        <dbReference type="Proteomes" id="UP000094526"/>
    </source>
</evidence>
<proteinExistence type="predicted"/>
<evidence type="ECO:0000256" key="1">
    <source>
        <dbReference type="SAM" id="MobiDB-lite"/>
    </source>
</evidence>
<dbReference type="VEuPathDB" id="FungiDB:CLCR_08192"/>
<feature type="compositionally biased region" description="Polar residues" evidence="1">
    <location>
        <begin position="145"/>
        <end position="157"/>
    </location>
</feature>
<name>A0A1C1CSD3_9EURO</name>
<sequence length="650" mass="70957">MASSSVNNKPSKTHTRMVQPALPLVLASRPRKGKPVAVQPEPGSEAVDSEPTPQTHVNGGVPDTETQSVVEGPIAEAHEDTSSQRTESPPVAGNSQPVTPRSAPPEELATYSESPVVEEKEVDNTLTSQGAETDVGHGPVAEAANNHTADDSGQISVQEPEGEQENSVETNGHFPDPTNGPGGDARDEEPAVPSGLQRSEQTDKSPSTPLYVNGTGSSDSTATENEVFPPQQELPNHHEPLNRTDESGRADSTAEAIRERGMNGYHQSATTASVQPATVSRSFNALPSLQEHLLLLNATKEGVDILIQINPSNAQPFVSYAHSVILFRSLRLRRLVTRQQQANHNYGSNVLTLYPARYVMPHAFEAALRFLYSDTVLGKDFFAQPHPGADYQSIRIHNLDYLLSYWVSGIELGLEPVSICAERLLNNYLDWDILEVTYKYAMELASSPSSSHGKAMTGSDYIVASSSIVKQILQFLANHIDIKNFKLVTALNHTLVPSRLPQVEDGRPKHNPALASMVFGSMPSSADMSPSSPQSEILPTGSNFKDTVASNILLNVDFENLFAFNNFIQAPTIRDAATTKLMVDVVTERELRRQRIHDSRVPNKERMANSAAWEPVGIKELILETNVLHRDRVGFLVSSKWAENEAKVRT</sequence>
<keyword evidence="3" id="KW-1185">Reference proteome</keyword>
<feature type="compositionally biased region" description="Polar residues" evidence="1">
    <location>
        <begin position="196"/>
        <end position="224"/>
    </location>
</feature>
<dbReference type="AlphaFoldDB" id="A0A1C1CSD3"/>